<dbReference type="InterPro" id="IPR051400">
    <property type="entry name" value="HAD-like_hydrolase"/>
</dbReference>
<dbReference type="Pfam" id="PF00702">
    <property type="entry name" value="Hydrolase"/>
    <property type="match status" value="1"/>
</dbReference>
<dbReference type="RefSeq" id="WP_382771683.1">
    <property type="nucleotide sequence ID" value="NZ_JBHXKZ010000006.1"/>
</dbReference>
<gene>
    <name evidence="4" type="ORF">ACFWOQ_10355</name>
</gene>
<dbReference type="NCBIfam" id="TIGR01549">
    <property type="entry name" value="HAD-SF-IA-v1"/>
    <property type="match status" value="1"/>
</dbReference>
<dbReference type="InterPro" id="IPR006439">
    <property type="entry name" value="HAD-SF_hydro_IA"/>
</dbReference>
<dbReference type="PANTHER" id="PTHR46470:SF3">
    <property type="entry name" value="N-ACYLNEURAMINATE-9-PHOSPHATASE"/>
    <property type="match status" value="1"/>
</dbReference>
<dbReference type="SFLD" id="SFLDS00003">
    <property type="entry name" value="Haloacid_Dehalogenase"/>
    <property type="match status" value="1"/>
</dbReference>
<dbReference type="GO" id="GO:0016787">
    <property type="term" value="F:hydrolase activity"/>
    <property type="evidence" value="ECO:0007669"/>
    <property type="project" value="UniProtKB-KW"/>
</dbReference>
<keyword evidence="3" id="KW-0460">Magnesium</keyword>
<dbReference type="Gene3D" id="3.40.50.1000">
    <property type="entry name" value="HAD superfamily/HAD-like"/>
    <property type="match status" value="1"/>
</dbReference>
<comment type="cofactor">
    <cofactor evidence="1">
        <name>Mg(2+)</name>
        <dbReference type="ChEBI" id="CHEBI:18420"/>
    </cofactor>
</comment>
<dbReference type="EMBL" id="JBHXKZ010000006">
    <property type="protein sequence ID" value="MFD4822971.1"/>
    <property type="molecule type" value="Genomic_DNA"/>
</dbReference>
<dbReference type="PANTHER" id="PTHR46470">
    <property type="entry name" value="N-ACYLNEURAMINATE-9-PHOSPHATASE"/>
    <property type="match status" value="1"/>
</dbReference>
<proteinExistence type="predicted"/>
<keyword evidence="5" id="KW-1185">Reference proteome</keyword>
<accession>A0ABW6F105</accession>
<evidence type="ECO:0000256" key="1">
    <source>
        <dbReference type="ARBA" id="ARBA00001946"/>
    </source>
</evidence>
<dbReference type="Gene3D" id="1.10.150.520">
    <property type="match status" value="1"/>
</dbReference>
<evidence type="ECO:0000313" key="4">
    <source>
        <dbReference type="EMBL" id="MFD4822971.1"/>
    </source>
</evidence>
<keyword evidence="2 4" id="KW-0378">Hydrolase</keyword>
<sequence>MLALFDLDNTLIDRRAALETWARVFVRSRGLPQDAVSTICGQLRARAYPEDFARLGRVLGLGEAPGDLWQEYVDGIAQSSRCFPGVPEGLEALRAEGWTLGVATNGARDIQRAKLHAAGLAPLFHGIGISEETGSRKPAGGHFEAAAELCGAKLSAGGWMVGDGPETDMEGGRAAGLRTAWVAHGRRWNDGLPAPDLVVQGAAEAIKRMRRSV</sequence>
<reference evidence="4 5" key="1">
    <citation type="submission" date="2024-09" db="EMBL/GenBank/DDBJ databases">
        <title>The Natural Products Discovery Center: Release of the First 8490 Sequenced Strains for Exploring Actinobacteria Biosynthetic Diversity.</title>
        <authorList>
            <person name="Kalkreuter E."/>
            <person name="Kautsar S.A."/>
            <person name="Yang D."/>
            <person name="Bader C.D."/>
            <person name="Teijaro C.N."/>
            <person name="Fluegel L."/>
            <person name="Davis C.M."/>
            <person name="Simpson J.R."/>
            <person name="Lauterbach L."/>
            <person name="Steele A.D."/>
            <person name="Gui C."/>
            <person name="Meng S."/>
            <person name="Li G."/>
            <person name="Viehrig K."/>
            <person name="Ye F."/>
            <person name="Su P."/>
            <person name="Kiefer A.F."/>
            <person name="Nichols A."/>
            <person name="Cepeda A.J."/>
            <person name="Yan W."/>
            <person name="Fan B."/>
            <person name="Jiang Y."/>
            <person name="Adhikari A."/>
            <person name="Zheng C.-J."/>
            <person name="Schuster L."/>
            <person name="Cowan T.M."/>
            <person name="Smanski M.J."/>
            <person name="Chevrette M.G."/>
            <person name="De Carvalho L.P.S."/>
            <person name="Shen B."/>
        </authorList>
    </citation>
    <scope>NUCLEOTIDE SEQUENCE [LARGE SCALE GENOMIC DNA]</scope>
    <source>
        <strain evidence="4 5">NPDC058428</strain>
    </source>
</reference>
<evidence type="ECO:0000256" key="2">
    <source>
        <dbReference type="ARBA" id="ARBA00022801"/>
    </source>
</evidence>
<dbReference type="SUPFAM" id="SSF56784">
    <property type="entry name" value="HAD-like"/>
    <property type="match status" value="1"/>
</dbReference>
<evidence type="ECO:0000256" key="3">
    <source>
        <dbReference type="ARBA" id="ARBA00022842"/>
    </source>
</evidence>
<comment type="caution">
    <text evidence="4">The sequence shown here is derived from an EMBL/GenBank/DDBJ whole genome shotgun (WGS) entry which is preliminary data.</text>
</comment>
<name>A0ABW6F105_9ACTN</name>
<dbReference type="EC" id="3.1.3.-" evidence="4"/>
<dbReference type="InterPro" id="IPR023214">
    <property type="entry name" value="HAD_sf"/>
</dbReference>
<dbReference type="InterPro" id="IPR036412">
    <property type="entry name" value="HAD-like_sf"/>
</dbReference>
<organism evidence="4 5">
    <name type="scientific">Streptomyces rubiginosohelvolus</name>
    <dbReference type="NCBI Taxonomy" id="67362"/>
    <lineage>
        <taxon>Bacteria</taxon>
        <taxon>Bacillati</taxon>
        <taxon>Actinomycetota</taxon>
        <taxon>Actinomycetes</taxon>
        <taxon>Kitasatosporales</taxon>
        <taxon>Streptomycetaceae</taxon>
        <taxon>Streptomyces</taxon>
    </lineage>
</organism>
<dbReference type="SFLD" id="SFLDG01129">
    <property type="entry name" value="C1.5:_HAD__Beta-PGM__Phosphata"/>
    <property type="match status" value="1"/>
</dbReference>
<evidence type="ECO:0000313" key="5">
    <source>
        <dbReference type="Proteomes" id="UP001598352"/>
    </source>
</evidence>
<dbReference type="Proteomes" id="UP001598352">
    <property type="component" value="Unassembled WGS sequence"/>
</dbReference>
<protein>
    <submittedName>
        <fullName evidence="4">HAD family hydrolase</fullName>
        <ecNumber evidence="4">3.1.3.-</ecNumber>
    </submittedName>
</protein>